<name>A0ABM8TKE2_9BURK</name>
<sequence length="91" mass="9257">MRLKHIGIAAGIAAAFLAPGGAYAQPGRIAVSCQAAMDARGDVRAEAAGTRAGCRASFDPFTDGMRAGHFDPFTEGLHGGLSGTAQIQRNA</sequence>
<organism evidence="2 3">
    <name type="scientific">Cupriavidus numazuensis</name>
    <dbReference type="NCBI Taxonomy" id="221992"/>
    <lineage>
        <taxon>Bacteria</taxon>
        <taxon>Pseudomonadati</taxon>
        <taxon>Pseudomonadota</taxon>
        <taxon>Betaproteobacteria</taxon>
        <taxon>Burkholderiales</taxon>
        <taxon>Burkholderiaceae</taxon>
        <taxon>Cupriavidus</taxon>
    </lineage>
</organism>
<reference evidence="2 3" key="1">
    <citation type="submission" date="2021-03" db="EMBL/GenBank/DDBJ databases">
        <authorList>
            <person name="Peeters C."/>
        </authorList>
    </citation>
    <scope>NUCLEOTIDE SEQUENCE [LARGE SCALE GENOMIC DNA]</scope>
    <source>
        <strain evidence="2 3">LMG 26411</strain>
    </source>
</reference>
<gene>
    <name evidence="2" type="ORF">LMG26411_03928</name>
</gene>
<accession>A0ABM8TKE2</accession>
<comment type="caution">
    <text evidence="2">The sequence shown here is derived from an EMBL/GenBank/DDBJ whole genome shotgun (WGS) entry which is preliminary data.</text>
</comment>
<proteinExistence type="predicted"/>
<protein>
    <submittedName>
        <fullName evidence="2">Uncharacterized protein</fullName>
    </submittedName>
</protein>
<evidence type="ECO:0000313" key="2">
    <source>
        <dbReference type="EMBL" id="CAG2151343.1"/>
    </source>
</evidence>
<keyword evidence="3" id="KW-1185">Reference proteome</keyword>
<dbReference type="RefSeq" id="WP_211954933.1">
    <property type="nucleotide sequence ID" value="NZ_CAJPVI010000024.1"/>
</dbReference>
<evidence type="ECO:0000256" key="1">
    <source>
        <dbReference type="SAM" id="SignalP"/>
    </source>
</evidence>
<dbReference type="EMBL" id="CAJPVI010000024">
    <property type="protein sequence ID" value="CAG2151343.1"/>
    <property type="molecule type" value="Genomic_DNA"/>
</dbReference>
<dbReference type="Proteomes" id="UP000672657">
    <property type="component" value="Unassembled WGS sequence"/>
</dbReference>
<keyword evidence="1" id="KW-0732">Signal</keyword>
<feature type="signal peptide" evidence="1">
    <location>
        <begin position="1"/>
        <end position="24"/>
    </location>
</feature>
<evidence type="ECO:0000313" key="3">
    <source>
        <dbReference type="Proteomes" id="UP000672657"/>
    </source>
</evidence>
<feature type="chain" id="PRO_5045470196" evidence="1">
    <location>
        <begin position="25"/>
        <end position="91"/>
    </location>
</feature>